<keyword evidence="1" id="KW-0472">Membrane</keyword>
<gene>
    <name evidence="2" type="ORF">HNQ40_003592</name>
</gene>
<comment type="caution">
    <text evidence="2">The sequence shown here is derived from an EMBL/GenBank/DDBJ whole genome shotgun (WGS) entry which is preliminary data.</text>
</comment>
<evidence type="ECO:0000313" key="3">
    <source>
        <dbReference type="Proteomes" id="UP000541810"/>
    </source>
</evidence>
<proteinExistence type="predicted"/>
<dbReference type="EMBL" id="JACHGY010000002">
    <property type="protein sequence ID" value="MBB6431709.1"/>
    <property type="molecule type" value="Genomic_DNA"/>
</dbReference>
<organism evidence="2 3">
    <name type="scientific">Algisphaera agarilytica</name>
    <dbReference type="NCBI Taxonomy" id="1385975"/>
    <lineage>
        <taxon>Bacteria</taxon>
        <taxon>Pseudomonadati</taxon>
        <taxon>Planctomycetota</taxon>
        <taxon>Phycisphaerae</taxon>
        <taxon>Phycisphaerales</taxon>
        <taxon>Phycisphaeraceae</taxon>
        <taxon>Algisphaera</taxon>
    </lineage>
</organism>
<keyword evidence="1" id="KW-0812">Transmembrane</keyword>
<accession>A0A7X0HC55</accession>
<evidence type="ECO:0000313" key="2">
    <source>
        <dbReference type="EMBL" id="MBB6431709.1"/>
    </source>
</evidence>
<dbReference type="AlphaFoldDB" id="A0A7X0HC55"/>
<dbReference type="Proteomes" id="UP000541810">
    <property type="component" value="Unassembled WGS sequence"/>
</dbReference>
<name>A0A7X0HC55_9BACT</name>
<protein>
    <recommendedName>
        <fullName evidence="4">DUF3311 domain-containing protein</fullName>
    </recommendedName>
</protein>
<reference evidence="2 3" key="1">
    <citation type="submission" date="2020-08" db="EMBL/GenBank/DDBJ databases">
        <title>Genomic Encyclopedia of Type Strains, Phase IV (KMG-IV): sequencing the most valuable type-strain genomes for metagenomic binning, comparative biology and taxonomic classification.</title>
        <authorList>
            <person name="Goeker M."/>
        </authorList>
    </citation>
    <scope>NUCLEOTIDE SEQUENCE [LARGE SCALE GENOMIC DNA]</scope>
    <source>
        <strain evidence="2 3">DSM 103725</strain>
    </source>
</reference>
<evidence type="ECO:0008006" key="4">
    <source>
        <dbReference type="Google" id="ProtNLM"/>
    </source>
</evidence>
<evidence type="ECO:0000256" key="1">
    <source>
        <dbReference type="SAM" id="Phobius"/>
    </source>
</evidence>
<keyword evidence="3" id="KW-1185">Reference proteome</keyword>
<dbReference type="RefSeq" id="WP_184679302.1">
    <property type="nucleotide sequence ID" value="NZ_JACHGY010000002.1"/>
</dbReference>
<feature type="transmembrane region" description="Helical" evidence="1">
    <location>
        <begin position="40"/>
        <end position="64"/>
    </location>
</feature>
<keyword evidence="1" id="KW-1133">Transmembrane helix</keyword>
<sequence>MKAKLLVTLFFVALIMGPGPGSMLIDGTSENPAAWLGVPALYLWTLLCFGVMAGCVVTAALTLWKTDDED</sequence>